<evidence type="ECO:0000313" key="1">
    <source>
        <dbReference type="EMBL" id="OYR88441.1"/>
    </source>
</evidence>
<name>A0A256LGC3_9LACO</name>
<sequence length="144" mass="16347">MSLGHVDDAQFQQFASRVRQKIDSGYVKQELGKSSKRIGTQSLRILKANTPVKQGNLRRSWTAEGPSYGGGGWTIKLINNAEYASWVESGHRQTPGRYVPVLKKCLVRDWVPGQFYMKKSIPQIQRQLPQLVTEGLWGLKDLFE</sequence>
<reference evidence="1 4" key="2">
    <citation type="submission" date="2017-05" db="EMBL/GenBank/DDBJ databases">
        <authorList>
            <person name="Lin X.B."/>
            <person name="Stothard P."/>
            <person name="Tasseva G."/>
            <person name="Walter J."/>
        </authorList>
    </citation>
    <scope>NUCLEOTIDE SEQUENCE [LARGE SCALE GENOMIC DNA]</scope>
    <source>
        <strain evidence="1 4">609u</strain>
    </source>
</reference>
<reference evidence="3 4" key="3">
    <citation type="submission" date="2017-09" db="EMBL/GenBank/DDBJ databases">
        <title>Tripartite evolution among Lactobacillus johnsonii, Lactobacillus taiwanensis, Lactobacillus reuteri and their rodent host.</title>
        <authorList>
            <person name="Wang T."/>
            <person name="Knowles S."/>
            <person name="Cheng C."/>
        </authorList>
    </citation>
    <scope>NUCLEOTIDE SEQUENCE [LARGE SCALE GENOMIC DNA]</scope>
    <source>
        <strain evidence="2 3">609q</strain>
        <strain evidence="1 4">609u</strain>
    </source>
</reference>
<evidence type="ECO:0000313" key="3">
    <source>
        <dbReference type="Proteomes" id="UP000215828"/>
    </source>
</evidence>
<organism evidence="2 3">
    <name type="scientific">Lactobacillus taiwanensis</name>
    <dbReference type="NCBI Taxonomy" id="508451"/>
    <lineage>
        <taxon>Bacteria</taxon>
        <taxon>Bacillati</taxon>
        <taxon>Bacillota</taxon>
        <taxon>Bacilli</taxon>
        <taxon>Lactobacillales</taxon>
        <taxon>Lactobacillaceae</taxon>
        <taxon>Lactobacillus</taxon>
    </lineage>
</organism>
<dbReference type="EMBL" id="NGNV01000011">
    <property type="protein sequence ID" value="OYR88441.1"/>
    <property type="molecule type" value="Genomic_DNA"/>
</dbReference>
<gene>
    <name evidence="1" type="ORF">CBF53_03965</name>
    <name evidence="2" type="ORF">CBF70_04075</name>
</gene>
<dbReference type="AlphaFoldDB" id="A0A256LGC3"/>
<keyword evidence="4" id="KW-1185">Reference proteome</keyword>
<dbReference type="RefSeq" id="WP_094496207.1">
    <property type="nucleotide sequence ID" value="NZ_NGNV01000011.1"/>
</dbReference>
<dbReference type="Proteomes" id="UP000215828">
    <property type="component" value="Unassembled WGS sequence"/>
</dbReference>
<evidence type="ECO:0008006" key="5">
    <source>
        <dbReference type="Google" id="ProtNLM"/>
    </source>
</evidence>
<reference evidence="2 3" key="1">
    <citation type="submission" date="2017-04" db="EMBL/GenBank/DDBJ databases">
        <authorList>
            <person name="Afonso C.L."/>
            <person name="Miller P.J."/>
            <person name="Scott M.A."/>
            <person name="Spackman E."/>
            <person name="Goraichik I."/>
            <person name="Dimitrov K.M."/>
            <person name="Suarez D.L."/>
            <person name="Swayne D.E."/>
        </authorList>
    </citation>
    <scope>NUCLEOTIDE SEQUENCE [LARGE SCALE GENOMIC DNA]</scope>
    <source>
        <strain evidence="2 3">609q</strain>
    </source>
</reference>
<dbReference type="Proteomes" id="UP000216316">
    <property type="component" value="Unassembled WGS sequence"/>
</dbReference>
<dbReference type="Pfam" id="PF04883">
    <property type="entry name" value="HK97-gp10_like"/>
    <property type="match status" value="1"/>
</dbReference>
<dbReference type="EMBL" id="NGNX01000011">
    <property type="protein sequence ID" value="OYR92203.1"/>
    <property type="molecule type" value="Genomic_DNA"/>
</dbReference>
<accession>A0A256LGC3</accession>
<dbReference type="InterPro" id="IPR010064">
    <property type="entry name" value="HK97-gp10_tail"/>
</dbReference>
<protein>
    <recommendedName>
        <fullName evidence="5">HK97 gp10 family phage protein</fullName>
    </recommendedName>
</protein>
<evidence type="ECO:0000313" key="4">
    <source>
        <dbReference type="Proteomes" id="UP000216316"/>
    </source>
</evidence>
<proteinExistence type="predicted"/>
<evidence type="ECO:0000313" key="2">
    <source>
        <dbReference type="EMBL" id="OYR92203.1"/>
    </source>
</evidence>
<comment type="caution">
    <text evidence="2">The sequence shown here is derived from an EMBL/GenBank/DDBJ whole genome shotgun (WGS) entry which is preliminary data.</text>
</comment>